<dbReference type="GO" id="GO:0016787">
    <property type="term" value="F:hydrolase activity"/>
    <property type="evidence" value="ECO:0007669"/>
    <property type="project" value="UniProtKB-KW"/>
</dbReference>
<dbReference type="InterPro" id="IPR029058">
    <property type="entry name" value="AB_hydrolase_fold"/>
</dbReference>
<dbReference type="Pfam" id="PF07819">
    <property type="entry name" value="PGAP1"/>
    <property type="match status" value="1"/>
</dbReference>
<evidence type="ECO:0000313" key="3">
    <source>
        <dbReference type="Proteomes" id="UP001548590"/>
    </source>
</evidence>
<dbReference type="Proteomes" id="UP001548590">
    <property type="component" value="Unassembled WGS sequence"/>
</dbReference>
<sequence length="566" mass="62453">MTDSQILVTEISDDGSQIAHALSTPSSDQSGCEMHVLPARTIPVVFLPGIMGSHLKLSQARQDELKKSTNVSWRPEATMETIAMIFKDPHQRQMILDPEATEVDRYEPGNETSDKRHSNVSKVAYLSGAGSATLTQEQRDQHARIRGWSEVFFESYGTLLQTLESQLNQMCREGKANTSWTEGARKALDVSPAEWGGDGGDKLTADELATISDAWYPVHAIGYNWLRSNGDSAKDVAKRIREIIQYYKDRKFQCEKVIVVTHSMGGLVGRALIHPEYGNAMDVVAGIVHGAMPAVGAGAAYKRIRVGFEGSGLMGYIFRKVVGDTGPKVTAVLANAPGGLQLLPSERYGADWLKAELNGEEVLSLPKSDPYTEIYTVQDKWYRLITPEWVNPANSESSGLKKSFNKIKQSRDFHQDIATHYHPLTYLSYCADDKQKAWGAVVWRTTKAPLFEGGAGQRLWLEKLNVSPLASQWATQSDDGEGTAIMTDGVDSQRFGVQIASPADLGDGTVPAERSAQDPVRQGKARISYKQTGYEHQGSYQDNKVIASTLHGICKIAHEAFTWWEK</sequence>
<organism evidence="2 3">
    <name type="scientific">Uliginosibacterium paludis</name>
    <dbReference type="NCBI Taxonomy" id="1615952"/>
    <lineage>
        <taxon>Bacteria</taxon>
        <taxon>Pseudomonadati</taxon>
        <taxon>Pseudomonadota</taxon>
        <taxon>Betaproteobacteria</taxon>
        <taxon>Rhodocyclales</taxon>
        <taxon>Zoogloeaceae</taxon>
        <taxon>Uliginosibacterium</taxon>
    </lineage>
</organism>
<comment type="caution">
    <text evidence="2">The sequence shown here is derived from an EMBL/GenBank/DDBJ whole genome shotgun (WGS) entry which is preliminary data.</text>
</comment>
<gene>
    <name evidence="2" type="ORF">ABVT11_08930</name>
</gene>
<dbReference type="Gene3D" id="3.40.50.1820">
    <property type="entry name" value="alpha/beta hydrolase"/>
    <property type="match status" value="1"/>
</dbReference>
<dbReference type="RefSeq" id="WP_345923301.1">
    <property type="nucleotide sequence ID" value="NZ_JBDIVF010000001.1"/>
</dbReference>
<proteinExistence type="predicted"/>
<dbReference type="EMBL" id="JBEWLZ010000004">
    <property type="protein sequence ID" value="MET1489950.1"/>
    <property type="molecule type" value="Genomic_DNA"/>
</dbReference>
<accession>A0ABV2CPV6</accession>
<protein>
    <submittedName>
        <fullName evidence="2">Alpha/beta hydrolase</fullName>
    </submittedName>
</protein>
<keyword evidence="3" id="KW-1185">Reference proteome</keyword>
<dbReference type="SUPFAM" id="SSF53474">
    <property type="entry name" value="alpha/beta-Hydrolases"/>
    <property type="match status" value="1"/>
</dbReference>
<evidence type="ECO:0000313" key="2">
    <source>
        <dbReference type="EMBL" id="MET1489950.1"/>
    </source>
</evidence>
<keyword evidence="2" id="KW-0378">Hydrolase</keyword>
<evidence type="ECO:0000259" key="1">
    <source>
        <dbReference type="Pfam" id="PF07819"/>
    </source>
</evidence>
<name>A0ABV2CPV6_9RHOO</name>
<reference evidence="2 3" key="1">
    <citation type="submission" date="2024-07" db="EMBL/GenBank/DDBJ databases">
        <title>Uliginosibacterium paludis KCTC:42655.</title>
        <authorList>
            <person name="Kim M.K."/>
        </authorList>
    </citation>
    <scope>NUCLEOTIDE SEQUENCE [LARGE SCALE GENOMIC DNA]</scope>
    <source>
        <strain evidence="2 3">KCTC 42655</strain>
    </source>
</reference>
<feature type="domain" description="GPI inositol-deacylase PGAP1-like alpha/beta" evidence="1">
    <location>
        <begin position="234"/>
        <end position="294"/>
    </location>
</feature>
<dbReference type="InterPro" id="IPR012908">
    <property type="entry name" value="PGAP1-ab_dom-like"/>
</dbReference>